<keyword evidence="13" id="KW-1185">Reference proteome</keyword>
<dbReference type="CDD" id="cd00554">
    <property type="entry name" value="MECDP_synthase"/>
    <property type="match status" value="1"/>
</dbReference>
<dbReference type="FunFam" id="3.30.1330.50:FF:000003">
    <property type="entry name" value="2-C-methyl-D-erythritol 2,4-cyclodiphosphate synthase"/>
    <property type="match status" value="1"/>
</dbReference>
<dbReference type="AlphaFoldDB" id="A0A370CK31"/>
<dbReference type="PANTHER" id="PTHR43181">
    <property type="entry name" value="2-C-METHYL-D-ERYTHRITOL 2,4-CYCLODIPHOSPHATE SYNTHASE, CHLOROPLASTIC"/>
    <property type="match status" value="1"/>
</dbReference>
<evidence type="ECO:0000256" key="1">
    <source>
        <dbReference type="ARBA" id="ARBA00000200"/>
    </source>
</evidence>
<proteinExistence type="inferred from homology"/>
<evidence type="ECO:0000256" key="8">
    <source>
        <dbReference type="ARBA" id="ARBA00023239"/>
    </source>
</evidence>
<comment type="pathway">
    <text evidence="2 9">Isoprenoid biosynthesis; isopentenyl diphosphate biosynthesis via DXP pathway; isopentenyl diphosphate from 1-deoxy-D-xylulose 5-phosphate: step 4/6.</text>
</comment>
<dbReference type="PROSITE" id="PS01350">
    <property type="entry name" value="ISPF"/>
    <property type="match status" value="1"/>
</dbReference>
<evidence type="ECO:0000256" key="5">
    <source>
        <dbReference type="ARBA" id="ARBA00012579"/>
    </source>
</evidence>
<evidence type="ECO:0000256" key="2">
    <source>
        <dbReference type="ARBA" id="ARBA00004709"/>
    </source>
</evidence>
<evidence type="ECO:0000256" key="10">
    <source>
        <dbReference type="RuleBase" id="RU004395"/>
    </source>
</evidence>
<feature type="binding site" evidence="9">
    <location>
        <begin position="136"/>
        <end position="139"/>
    </location>
    <ligand>
        <name>4-CDP-2-C-methyl-D-erythritol 2-phosphate</name>
        <dbReference type="ChEBI" id="CHEBI:57919"/>
    </ligand>
</feature>
<evidence type="ECO:0000313" key="12">
    <source>
        <dbReference type="EMBL" id="RDH41143.1"/>
    </source>
</evidence>
<dbReference type="InterPro" id="IPR020555">
    <property type="entry name" value="MECDP_synthase_CS"/>
</dbReference>
<gene>
    <name evidence="9" type="primary">ispF</name>
    <name evidence="12" type="ORF">CFE62_000580</name>
</gene>
<comment type="catalytic activity">
    <reaction evidence="1 9 10">
        <text>4-CDP-2-C-methyl-D-erythritol 2-phosphate = 2-C-methyl-D-erythritol 2,4-cyclic diphosphate + CMP</text>
        <dbReference type="Rhea" id="RHEA:23864"/>
        <dbReference type="ChEBI" id="CHEBI:57919"/>
        <dbReference type="ChEBI" id="CHEBI:58483"/>
        <dbReference type="ChEBI" id="CHEBI:60377"/>
        <dbReference type="EC" id="4.6.1.12"/>
    </reaction>
</comment>
<accession>A0A370CK31</accession>
<reference evidence="12 13" key="2">
    <citation type="journal article" date="2018" name="J. Invertebr. Pathol.">
        <title>'Candidatus Aquirickettsiella gammari' (Gammaproteobacteria: Legionellales: Coxiellaceae): A bacterial pathogen of the freshwater crustacean Gammarus fossarum (Malacostraca: Amphipoda).</title>
        <authorList>
            <person name="Bojko J."/>
            <person name="Dunn A.M."/>
            <person name="Stebbing P.D."/>
            <person name="van Aerle R."/>
            <person name="Bacela-Spychalska K."/>
            <person name="Bean T.P."/>
            <person name="Urrutia A."/>
            <person name="Stentiford G.D."/>
        </authorList>
    </citation>
    <scope>NUCLEOTIDE SEQUENCE [LARGE SCALE GENOMIC DNA]</scope>
    <source>
        <strain evidence="12">RA15029</strain>
    </source>
</reference>
<dbReference type="InterPro" id="IPR036571">
    <property type="entry name" value="MECDP_synthase_sf"/>
</dbReference>
<dbReference type="Proteomes" id="UP000226429">
    <property type="component" value="Unassembled WGS sequence"/>
</dbReference>
<dbReference type="GO" id="GO:0019288">
    <property type="term" value="P:isopentenyl diphosphate biosynthetic process, methylerythritol 4-phosphate pathway"/>
    <property type="evidence" value="ECO:0007669"/>
    <property type="project" value="UniProtKB-UniRule"/>
</dbReference>
<comment type="caution">
    <text evidence="12">The sequence shown here is derived from an EMBL/GenBank/DDBJ whole genome shotgun (WGS) entry which is preliminary data.</text>
</comment>
<feature type="site" description="Transition state stabilizer" evidence="9">
    <location>
        <position position="137"/>
    </location>
</feature>
<feature type="binding site" evidence="9">
    <location>
        <begin position="38"/>
        <end position="39"/>
    </location>
    <ligand>
        <name>4-CDP-2-C-methyl-D-erythritol 2-phosphate</name>
        <dbReference type="ChEBI" id="CHEBI:57919"/>
    </ligand>
</feature>
<dbReference type="HAMAP" id="MF_00107">
    <property type="entry name" value="IspF"/>
    <property type="match status" value="1"/>
</dbReference>
<comment type="caution">
    <text evidence="9">Lacks conserved residue(s) required for the propagation of feature annotation.</text>
</comment>
<feature type="site" description="Transition state stabilizer" evidence="9">
    <location>
        <position position="38"/>
    </location>
</feature>
<evidence type="ECO:0000256" key="3">
    <source>
        <dbReference type="ARBA" id="ARBA00008480"/>
    </source>
</evidence>
<feature type="binding site" evidence="9">
    <location>
        <position position="143"/>
    </location>
    <ligand>
        <name>4-CDP-2-C-methyl-D-erythritol 2-phosphate</name>
        <dbReference type="ChEBI" id="CHEBI:57919"/>
    </ligand>
</feature>
<feature type="binding site" evidence="9">
    <location>
        <position position="46"/>
    </location>
    <ligand>
        <name>a divalent metal cation</name>
        <dbReference type="ChEBI" id="CHEBI:60240"/>
    </ligand>
</feature>
<dbReference type="PANTHER" id="PTHR43181:SF1">
    <property type="entry name" value="2-C-METHYL-D-ERYTHRITOL 2,4-CYCLODIPHOSPHATE SYNTHASE, CHLOROPLASTIC"/>
    <property type="match status" value="1"/>
</dbReference>
<dbReference type="EC" id="4.6.1.12" evidence="5 9"/>
<evidence type="ECO:0000256" key="6">
    <source>
        <dbReference type="ARBA" id="ARBA00022723"/>
    </source>
</evidence>
<evidence type="ECO:0000256" key="4">
    <source>
        <dbReference type="ARBA" id="ARBA00011233"/>
    </source>
</evidence>
<feature type="domain" description="2-C-methyl-D-erythritol 2,4-cyclodiphosphate synthase" evidence="11">
    <location>
        <begin position="5"/>
        <end position="158"/>
    </location>
</feature>
<evidence type="ECO:0000256" key="7">
    <source>
        <dbReference type="ARBA" id="ARBA00023229"/>
    </source>
</evidence>
<dbReference type="EMBL" id="NMOS02000001">
    <property type="protein sequence ID" value="RDH41143.1"/>
    <property type="molecule type" value="Genomic_DNA"/>
</dbReference>
<evidence type="ECO:0000256" key="9">
    <source>
        <dbReference type="HAMAP-Rule" id="MF_00107"/>
    </source>
</evidence>
<keyword evidence="6 9" id="KW-0479">Metal-binding</keyword>
<comment type="similarity">
    <text evidence="3 9 10">Belongs to the IspF family.</text>
</comment>
<sequence length="161" mass="17618">MNTNLRIGQGYDVHAFETGKQITLGGVVIPCQMGIKAHSDGDVVIHALVDALLGAGALGDIGQHFPDTDARWEQKTSRFFLQATVQMLYEKKWSINNVDITIIAETPKLKDYRDAMRSNLARDMRIDIAQVSVKATTHEGLGFIGRKEGIAATVIALIQAL</sequence>
<dbReference type="GO" id="GO:0008685">
    <property type="term" value="F:2-C-methyl-D-erythritol 2,4-cyclodiphosphate synthase activity"/>
    <property type="evidence" value="ECO:0007669"/>
    <property type="project" value="UniProtKB-UniRule"/>
</dbReference>
<feature type="binding site" evidence="9">
    <location>
        <begin position="60"/>
        <end position="62"/>
    </location>
    <ligand>
        <name>4-CDP-2-C-methyl-D-erythritol 2-phosphate</name>
        <dbReference type="ChEBI" id="CHEBI:57919"/>
    </ligand>
</feature>
<dbReference type="SUPFAM" id="SSF69765">
    <property type="entry name" value="IpsF-like"/>
    <property type="match status" value="1"/>
</dbReference>
<comment type="function">
    <text evidence="9">Involved in the biosynthesis of isopentenyl diphosphate (IPP) and dimethylallyl diphosphate (DMAPP), two major building blocks of isoprenoid compounds. Catalyzes the conversion of 4-diphosphocytidyl-2-C-methyl-D-erythritol 2-phosphate (CDP-ME2P) to 2-C-methyl-D-erythritol 2,4-cyclodiphosphate (ME-CPP) with a corresponding release of cytidine 5-monophosphate (CMP).</text>
</comment>
<evidence type="ECO:0000313" key="13">
    <source>
        <dbReference type="Proteomes" id="UP000226429"/>
    </source>
</evidence>
<feature type="binding site" evidence="9">
    <location>
        <position position="12"/>
    </location>
    <ligand>
        <name>a divalent metal cation</name>
        <dbReference type="ChEBI" id="CHEBI:60240"/>
    </ligand>
</feature>
<dbReference type="Gene3D" id="3.30.1330.50">
    <property type="entry name" value="2-C-methyl-D-erythritol 2,4-cyclodiphosphate synthase"/>
    <property type="match status" value="1"/>
</dbReference>
<dbReference type="InterPro" id="IPR003526">
    <property type="entry name" value="MECDP_synthase"/>
</dbReference>
<comment type="subunit">
    <text evidence="4 9">Homotrimer.</text>
</comment>
<feature type="binding site" evidence="9">
    <location>
        <begin position="65"/>
        <end position="69"/>
    </location>
    <ligand>
        <name>4-CDP-2-C-methyl-D-erythritol 2-phosphate</name>
        <dbReference type="ChEBI" id="CHEBI:57919"/>
    </ligand>
</feature>
<keyword evidence="7 9" id="KW-0414">Isoprene biosynthesis</keyword>
<feature type="binding site" evidence="9">
    <location>
        <position position="14"/>
    </location>
    <ligand>
        <name>a divalent metal cation</name>
        <dbReference type="ChEBI" id="CHEBI:60240"/>
    </ligand>
</feature>
<dbReference type="GO" id="GO:0046872">
    <property type="term" value="F:metal ion binding"/>
    <property type="evidence" value="ECO:0007669"/>
    <property type="project" value="UniProtKB-KW"/>
</dbReference>
<dbReference type="UniPathway" id="UPA00056">
    <property type="reaction ID" value="UER00095"/>
</dbReference>
<reference evidence="12 13" key="1">
    <citation type="journal article" date="2017" name="Int. J. Syst. Evol. Microbiol.">
        <title>Aquarickettsiella crustaci n. gen. n. sp. (Gammaproteobacteria: Legionellales: Coxiellaceae); a bacterial pathogen of the freshwater crustacean: Gammarus fossarum (Malacostraca: Amphipoda).</title>
        <authorList>
            <person name="Bojko J."/>
            <person name="Dunn A.M."/>
            <person name="Stebbing P.D."/>
            <person name="Van Aerle R."/>
            <person name="Bacela-Spychalska K."/>
            <person name="Bean T.P."/>
            <person name="Stentiford G.D."/>
        </authorList>
    </citation>
    <scope>NUCLEOTIDE SEQUENCE [LARGE SCALE GENOMIC DNA]</scope>
    <source>
        <strain evidence="12">RA15029</strain>
    </source>
</reference>
<evidence type="ECO:0000259" key="11">
    <source>
        <dbReference type="Pfam" id="PF02542"/>
    </source>
</evidence>
<organism evidence="12 13">
    <name type="scientific">Candidatus Aquirickettsiella gammari</name>
    <dbReference type="NCBI Taxonomy" id="2016198"/>
    <lineage>
        <taxon>Bacteria</taxon>
        <taxon>Pseudomonadati</taxon>
        <taxon>Pseudomonadota</taxon>
        <taxon>Gammaproteobacteria</taxon>
        <taxon>Legionellales</taxon>
        <taxon>Coxiellaceae</taxon>
        <taxon>Candidatus Aquirickettsiella</taxon>
    </lineage>
</organism>
<comment type="cofactor">
    <cofactor evidence="9">
        <name>a divalent metal cation</name>
        <dbReference type="ChEBI" id="CHEBI:60240"/>
    </cofactor>
    <text evidence="9">Binds 1 divalent metal cation per subunit.</text>
</comment>
<name>A0A370CK31_9COXI</name>
<feature type="binding site" evidence="9">
    <location>
        <position position="146"/>
    </location>
    <ligand>
        <name>4-CDP-2-C-methyl-D-erythritol 2-phosphate</name>
        <dbReference type="ChEBI" id="CHEBI:57919"/>
    </ligand>
</feature>
<protein>
    <recommendedName>
        <fullName evidence="5 9">2-C-methyl-D-erythritol 2,4-cyclodiphosphate synthase</fullName>
        <shortName evidence="9">MECDP-synthase</shortName>
        <shortName evidence="9">MECPP-synthase</shortName>
        <shortName evidence="9">MECPS</shortName>
        <ecNumber evidence="5 9">4.6.1.12</ecNumber>
    </recommendedName>
</protein>
<feature type="binding site" evidence="9">
    <location>
        <begin position="12"/>
        <end position="14"/>
    </location>
    <ligand>
        <name>4-CDP-2-C-methyl-D-erythritol 2-phosphate</name>
        <dbReference type="ChEBI" id="CHEBI:57919"/>
    </ligand>
</feature>
<dbReference type="Pfam" id="PF02542">
    <property type="entry name" value="YgbB"/>
    <property type="match status" value="1"/>
</dbReference>
<dbReference type="NCBIfam" id="TIGR00151">
    <property type="entry name" value="ispF"/>
    <property type="match status" value="1"/>
</dbReference>
<keyword evidence="8 9" id="KW-0456">Lyase</keyword>
<dbReference type="GO" id="GO:0016114">
    <property type="term" value="P:terpenoid biosynthetic process"/>
    <property type="evidence" value="ECO:0007669"/>
    <property type="project" value="InterPro"/>
</dbReference>